<evidence type="ECO:0000256" key="5">
    <source>
        <dbReference type="ARBA" id="ARBA00023136"/>
    </source>
</evidence>
<reference evidence="7 8" key="1">
    <citation type="journal article" date="2010" name="Stand. Genomic Sci.">
        <title>Complete genome sequence of Conexibacter woesei type strain (ID131577).</title>
        <authorList>
            <person name="Pukall R."/>
            <person name="Lapidus A."/>
            <person name="Glavina Del Rio T."/>
            <person name="Copeland A."/>
            <person name="Tice H."/>
            <person name="Cheng J.-F."/>
            <person name="Lucas S."/>
            <person name="Chen F."/>
            <person name="Nolan M."/>
            <person name="Bruce D."/>
            <person name="Goodwin L."/>
            <person name="Pitluck S."/>
            <person name="Mavromatis K."/>
            <person name="Ivanova N."/>
            <person name="Ovchinnikova G."/>
            <person name="Pati A."/>
            <person name="Chen A."/>
            <person name="Palaniappan K."/>
            <person name="Land M."/>
            <person name="Hauser L."/>
            <person name="Chang Y.-J."/>
            <person name="Jeffries C.D."/>
            <person name="Chain P."/>
            <person name="Meincke L."/>
            <person name="Sims D."/>
            <person name="Brettin T."/>
            <person name="Detter J.C."/>
            <person name="Rohde M."/>
            <person name="Goeker M."/>
            <person name="Bristow J."/>
            <person name="Eisen J.A."/>
            <person name="Markowitz V."/>
            <person name="Kyrpides N.C."/>
            <person name="Klenk H.-P."/>
            <person name="Hugenholtz P."/>
        </authorList>
    </citation>
    <scope>NUCLEOTIDE SEQUENCE [LARGE SCALE GENOMIC DNA]</scope>
    <source>
        <strain evidence="8">DSM 14684 / CIP 108061 / JCM 11494 / NBRC 100937 / ID131577</strain>
    </source>
</reference>
<evidence type="ECO:0000256" key="3">
    <source>
        <dbReference type="ARBA" id="ARBA00022692"/>
    </source>
</evidence>
<comment type="subcellular location">
    <subcellularLocation>
        <location evidence="1">Cell membrane</location>
        <topology evidence="1">Multi-pass membrane protein</topology>
    </subcellularLocation>
</comment>
<reference evidence="8" key="2">
    <citation type="submission" date="2010-01" db="EMBL/GenBank/DDBJ databases">
        <title>The complete genome of Conexibacter woesei DSM 14684.</title>
        <authorList>
            <consortium name="US DOE Joint Genome Institute (JGI-PGF)"/>
            <person name="Lucas S."/>
            <person name="Copeland A."/>
            <person name="Lapidus A."/>
            <person name="Glavina del Rio T."/>
            <person name="Dalin E."/>
            <person name="Tice H."/>
            <person name="Bruce D."/>
            <person name="Goodwin L."/>
            <person name="Pitluck S."/>
            <person name="Kyrpides N."/>
            <person name="Mavromatis K."/>
            <person name="Ivanova N."/>
            <person name="Mikhailova N."/>
            <person name="Chertkov O."/>
            <person name="Brettin T."/>
            <person name="Detter J.C."/>
            <person name="Han C."/>
            <person name="Larimer F."/>
            <person name="Land M."/>
            <person name="Hauser L."/>
            <person name="Markowitz V."/>
            <person name="Cheng J.-F."/>
            <person name="Hugenholtz P."/>
            <person name="Woyke T."/>
            <person name="Wu D."/>
            <person name="Pukall R."/>
            <person name="Steenblock K."/>
            <person name="Schneider S."/>
            <person name="Klenk H.-P."/>
            <person name="Eisen J.A."/>
        </authorList>
    </citation>
    <scope>NUCLEOTIDE SEQUENCE [LARGE SCALE GENOMIC DNA]</scope>
    <source>
        <strain evidence="8">DSM 14684 / CIP 108061 / JCM 11494 / NBRC 100937 / ID131577</strain>
    </source>
</reference>
<keyword evidence="3 6" id="KW-0812">Transmembrane</keyword>
<proteinExistence type="predicted"/>
<dbReference type="HOGENOM" id="CLU_028880_2_2_11"/>
<keyword evidence="2" id="KW-1003">Cell membrane</keyword>
<feature type="transmembrane region" description="Helical" evidence="6">
    <location>
        <begin position="112"/>
        <end position="130"/>
    </location>
</feature>
<dbReference type="CDD" id="cd06579">
    <property type="entry name" value="TM_PBP1_transp_AraH_like"/>
    <property type="match status" value="1"/>
</dbReference>
<dbReference type="OrthoDB" id="9808136at2"/>
<dbReference type="InterPro" id="IPR001851">
    <property type="entry name" value="ABC_transp_permease"/>
</dbReference>
<feature type="transmembrane region" description="Helical" evidence="6">
    <location>
        <begin position="142"/>
        <end position="161"/>
    </location>
</feature>
<keyword evidence="8" id="KW-1185">Reference proteome</keyword>
<feature type="transmembrane region" description="Helical" evidence="6">
    <location>
        <begin position="64"/>
        <end position="84"/>
    </location>
</feature>
<dbReference type="AlphaFoldDB" id="D3F8C6"/>
<protein>
    <submittedName>
        <fullName evidence="7">Inner-membrane translocator</fullName>
    </submittedName>
</protein>
<evidence type="ECO:0000313" key="7">
    <source>
        <dbReference type="EMBL" id="ADB48996.1"/>
    </source>
</evidence>
<dbReference type="KEGG" id="cwo:Cwoe_0561"/>
<evidence type="ECO:0000256" key="6">
    <source>
        <dbReference type="SAM" id="Phobius"/>
    </source>
</evidence>
<feature type="transmembrane region" description="Helical" evidence="6">
    <location>
        <begin position="30"/>
        <end position="52"/>
    </location>
</feature>
<dbReference type="Proteomes" id="UP000008229">
    <property type="component" value="Chromosome"/>
</dbReference>
<accession>D3F8C6</accession>
<dbReference type="STRING" id="469383.Cwoe_0561"/>
<dbReference type="GO" id="GO:0005886">
    <property type="term" value="C:plasma membrane"/>
    <property type="evidence" value="ECO:0007669"/>
    <property type="project" value="UniProtKB-SubCell"/>
</dbReference>
<evidence type="ECO:0000256" key="4">
    <source>
        <dbReference type="ARBA" id="ARBA00022989"/>
    </source>
</evidence>
<dbReference type="EMBL" id="CP001854">
    <property type="protein sequence ID" value="ADB48996.1"/>
    <property type="molecule type" value="Genomic_DNA"/>
</dbReference>
<organism evidence="7 8">
    <name type="scientific">Conexibacter woesei (strain DSM 14684 / CCUG 47730 / CIP 108061 / JCM 11494 / NBRC 100937 / ID131577)</name>
    <dbReference type="NCBI Taxonomy" id="469383"/>
    <lineage>
        <taxon>Bacteria</taxon>
        <taxon>Bacillati</taxon>
        <taxon>Actinomycetota</taxon>
        <taxon>Thermoleophilia</taxon>
        <taxon>Solirubrobacterales</taxon>
        <taxon>Conexibacteraceae</taxon>
        <taxon>Conexibacter</taxon>
    </lineage>
</organism>
<feature type="transmembrane region" description="Helical" evidence="6">
    <location>
        <begin position="181"/>
        <end position="201"/>
    </location>
</feature>
<name>D3F8C6_CONWI</name>
<dbReference type="eggNOG" id="COG1172">
    <property type="taxonomic scope" value="Bacteria"/>
</dbReference>
<gene>
    <name evidence="7" type="ordered locus">Cwoe_0561</name>
</gene>
<dbReference type="GO" id="GO:0022857">
    <property type="term" value="F:transmembrane transporter activity"/>
    <property type="evidence" value="ECO:0007669"/>
    <property type="project" value="InterPro"/>
</dbReference>
<evidence type="ECO:0000256" key="2">
    <source>
        <dbReference type="ARBA" id="ARBA00022475"/>
    </source>
</evidence>
<keyword evidence="4 6" id="KW-1133">Transmembrane helix</keyword>
<evidence type="ECO:0000313" key="8">
    <source>
        <dbReference type="Proteomes" id="UP000008229"/>
    </source>
</evidence>
<dbReference type="RefSeq" id="WP_012932049.1">
    <property type="nucleotide sequence ID" value="NC_013739.1"/>
</dbReference>
<keyword evidence="5 6" id="KW-0472">Membrane</keyword>
<feature type="transmembrane region" description="Helical" evidence="6">
    <location>
        <begin position="286"/>
        <end position="305"/>
    </location>
</feature>
<sequence length="338" mass="34290">MSAVKPTLAGGPDTAGPVTRRALRTAGARLDVVSLALIAVLAIEIVAFSIASPYFLDADNFSNIGRAMTIVGIAAIGQTIVIIAGGFDLSVGSVMAAAGMLAAWLVNEGLTLPLALLAAVVLGVGVGLLNGAVAGYLRINPLITTLATLAIVRGLAFVISGGEAEVVADAGFLAIGTDSVAGIPVVVVILVVLFLAVGCLMPRTRFGRYTYAVGSNARAARLAGVAVNRWRLVFYGLSGSLAAIAGCVTVARTGQAEPAANMGAELDVITAVILGGTSLNGGRGRLFGTFLGLAVLAVLNNGLILVGVESYWQQVVKGVVLLLAVAWAELRRGSKDEV</sequence>
<dbReference type="PANTHER" id="PTHR32196">
    <property type="entry name" value="ABC TRANSPORTER PERMEASE PROTEIN YPHD-RELATED-RELATED"/>
    <property type="match status" value="1"/>
</dbReference>
<dbReference type="Pfam" id="PF02653">
    <property type="entry name" value="BPD_transp_2"/>
    <property type="match status" value="1"/>
</dbReference>
<feature type="transmembrane region" description="Helical" evidence="6">
    <location>
        <begin position="89"/>
        <end position="106"/>
    </location>
</feature>
<evidence type="ECO:0000256" key="1">
    <source>
        <dbReference type="ARBA" id="ARBA00004651"/>
    </source>
</evidence>